<keyword evidence="2" id="KW-0611">Plant defense</keyword>
<evidence type="ECO:0000259" key="5">
    <source>
        <dbReference type="Pfam" id="PF23598"/>
    </source>
</evidence>
<dbReference type="Proteomes" id="UP000694861">
    <property type="component" value="Linkage group LG3"/>
</dbReference>
<dbReference type="InterPro" id="IPR036388">
    <property type="entry name" value="WH-like_DNA-bd_sf"/>
</dbReference>
<dbReference type="PANTHER" id="PTHR47186:SF54">
    <property type="entry name" value="DISEASE RESISTANCE RPP13-LIKE PROTEIN 4"/>
    <property type="match status" value="1"/>
</dbReference>
<evidence type="ECO:0000256" key="1">
    <source>
        <dbReference type="ARBA" id="ARBA00022737"/>
    </source>
</evidence>
<dbReference type="GeneID" id="103324704"/>
<accession>A0ABM0NHV0</accession>
<dbReference type="InterPro" id="IPR058922">
    <property type="entry name" value="WHD_DRP"/>
</dbReference>
<dbReference type="Gene3D" id="3.80.10.10">
    <property type="entry name" value="Ribonuclease Inhibitor"/>
    <property type="match status" value="1"/>
</dbReference>
<evidence type="ECO:0000259" key="4">
    <source>
        <dbReference type="Pfam" id="PF23559"/>
    </source>
</evidence>
<feature type="domain" description="Disease resistance R13L4/SHOC-2-like LRR" evidence="5">
    <location>
        <begin position="390"/>
        <end position="587"/>
    </location>
</feature>
<dbReference type="InterPro" id="IPR055414">
    <property type="entry name" value="LRR_R13L4/SHOC2-like"/>
</dbReference>
<evidence type="ECO:0000313" key="7">
    <source>
        <dbReference type="RefSeq" id="XP_008225020.1"/>
    </source>
</evidence>
<dbReference type="InterPro" id="IPR032675">
    <property type="entry name" value="LRR_dom_sf"/>
</dbReference>
<sequence length="713" mass="80889">MSTRALSTTSFESPYVSLDLLSYLKSRQVTPFQIFNEVIIPDFLHQMSELKQPVEGSSGGGGSSSSSGGGGRRPPRPPQPRRGNPSDSSCHNCNLRGMFEEIQNDLIYIKKACGKFGQWEDQVNDSMKGFAFQALDNAFKQRTGSQERTKEFQDKLKNTHRIVSMLKESLHSSPQLSSVNLNSQSLQLAKDSMIRREFNRYHHSVYLPAELQVESNDKIMAEISTFLEIAAVYNDLDVTTKLCLLCFSVFPENAVIKKKVLVHWWVGEGFIDTLGTSGKTAEDTANKFFNDFIEKGLIKPVYKKGRPSADSCNMDPYIRDAVIILAKRAGFFNFDSNGNPTEDFTCSRRACLVKTEEGSSVHELPYRLEQEKVQSIINVNEPNLDFRSEWFSKMKYVKVLQLGRWQSSAKHLIQVEDSEFLKGLKNMRHIRYLSLRGVSRITELPASICKLSNLRILNLNGCADLEQLPQGIGSLKNLTHLDMYECYLISHMPKGLALLNQLQVLKGFVIGEPRPGGNYCKLADLSGLEHLRKLSIHVDINKTSDAAKRELISLANFKKLRSLSISWSRLYDTPKKPLTLKRIATKKFTSRLKSTKPPPPPPPSPLMDPVSVPLEKLNLHYFPGSKMPDWLMQWDLNKLKKLYIRGGSLSNLCHGKECKWGAKMVRLKFLEKLQMDWSKLQDLFPDLMYLEIFECPELSSIPCDENGVWKKAD</sequence>
<dbReference type="SUPFAM" id="SSF52047">
    <property type="entry name" value="RNI-like"/>
    <property type="match status" value="1"/>
</dbReference>
<protein>
    <submittedName>
        <fullName evidence="7">Disease resistance RPP13-like protein 4</fullName>
    </submittedName>
</protein>
<reference evidence="7" key="2">
    <citation type="submission" date="2025-08" db="UniProtKB">
        <authorList>
            <consortium name="RefSeq"/>
        </authorList>
    </citation>
    <scope>IDENTIFICATION</scope>
</reference>
<feature type="region of interest" description="Disordered" evidence="3">
    <location>
        <begin position="52"/>
        <end position="89"/>
    </location>
</feature>
<gene>
    <name evidence="7" type="primary">LOC103324704</name>
</gene>
<dbReference type="Pfam" id="PF23598">
    <property type="entry name" value="LRR_14"/>
    <property type="match status" value="1"/>
</dbReference>
<dbReference type="Gene3D" id="1.10.10.10">
    <property type="entry name" value="Winged helix-like DNA-binding domain superfamily/Winged helix DNA-binding domain"/>
    <property type="match status" value="1"/>
</dbReference>
<feature type="compositionally biased region" description="Gly residues" evidence="3">
    <location>
        <begin position="57"/>
        <end position="72"/>
    </location>
</feature>
<dbReference type="RefSeq" id="XP_008225020.1">
    <property type="nucleotide sequence ID" value="XM_008226798.1"/>
</dbReference>
<name>A0ABM0NHV0_PRUMU</name>
<evidence type="ECO:0000313" key="6">
    <source>
        <dbReference type="Proteomes" id="UP000694861"/>
    </source>
</evidence>
<evidence type="ECO:0000256" key="3">
    <source>
        <dbReference type="SAM" id="MobiDB-lite"/>
    </source>
</evidence>
<organism evidence="6 7">
    <name type="scientific">Prunus mume</name>
    <name type="common">Japanese apricot</name>
    <name type="synonym">Armeniaca mume</name>
    <dbReference type="NCBI Taxonomy" id="102107"/>
    <lineage>
        <taxon>Eukaryota</taxon>
        <taxon>Viridiplantae</taxon>
        <taxon>Streptophyta</taxon>
        <taxon>Embryophyta</taxon>
        <taxon>Tracheophyta</taxon>
        <taxon>Spermatophyta</taxon>
        <taxon>Magnoliopsida</taxon>
        <taxon>eudicotyledons</taxon>
        <taxon>Gunneridae</taxon>
        <taxon>Pentapetalae</taxon>
        <taxon>rosids</taxon>
        <taxon>fabids</taxon>
        <taxon>Rosales</taxon>
        <taxon>Rosaceae</taxon>
        <taxon>Amygdaloideae</taxon>
        <taxon>Amygdaleae</taxon>
        <taxon>Prunus</taxon>
    </lineage>
</organism>
<evidence type="ECO:0000256" key="2">
    <source>
        <dbReference type="ARBA" id="ARBA00022821"/>
    </source>
</evidence>
<keyword evidence="6" id="KW-1185">Reference proteome</keyword>
<keyword evidence="1" id="KW-0677">Repeat</keyword>
<proteinExistence type="predicted"/>
<feature type="domain" description="Disease resistance protein winged helix" evidence="4">
    <location>
        <begin position="249"/>
        <end position="320"/>
    </location>
</feature>
<dbReference type="Pfam" id="PF23559">
    <property type="entry name" value="WHD_DRP"/>
    <property type="match status" value="1"/>
</dbReference>
<reference evidence="6" key="1">
    <citation type="journal article" date="2012" name="Nat. Commun.">
        <title>The genome of Prunus mume.</title>
        <authorList>
            <person name="Zhang Q."/>
            <person name="Chen W."/>
            <person name="Sun L."/>
            <person name="Zhao F."/>
            <person name="Huang B."/>
            <person name="Yang W."/>
            <person name="Tao Y."/>
            <person name="Wang J."/>
            <person name="Yuan Z."/>
            <person name="Fan G."/>
            <person name="Xing Z."/>
            <person name="Han C."/>
            <person name="Pan H."/>
            <person name="Zhong X."/>
            <person name="Shi W."/>
            <person name="Liang X."/>
            <person name="Du D."/>
            <person name="Sun F."/>
            <person name="Xu Z."/>
            <person name="Hao R."/>
            <person name="Lv T."/>
            <person name="Lv Y."/>
            <person name="Zheng Z."/>
            <person name="Sun M."/>
            <person name="Luo L."/>
            <person name="Cai M."/>
            <person name="Gao Y."/>
            <person name="Wang J."/>
            <person name="Yin Y."/>
            <person name="Xu X."/>
            <person name="Cheng T."/>
            <person name="Wang J."/>
        </authorList>
    </citation>
    <scope>NUCLEOTIDE SEQUENCE [LARGE SCALE GENOMIC DNA]</scope>
</reference>
<dbReference type="PANTHER" id="PTHR47186">
    <property type="entry name" value="LEUCINE-RICH REPEAT-CONTAINING PROTEIN 57"/>
    <property type="match status" value="1"/>
</dbReference>